<dbReference type="InterPro" id="IPR055414">
    <property type="entry name" value="LRR_R13L4/SHOC2-like"/>
</dbReference>
<dbReference type="SUPFAM" id="SSF52047">
    <property type="entry name" value="RNI-like"/>
    <property type="match status" value="1"/>
</dbReference>
<dbReference type="EMBL" id="JBBPBM010000066">
    <property type="protein sequence ID" value="KAK8514636.1"/>
    <property type="molecule type" value="Genomic_DNA"/>
</dbReference>
<dbReference type="SMART" id="SM00382">
    <property type="entry name" value="AAA"/>
    <property type="match status" value="1"/>
</dbReference>
<protein>
    <recommendedName>
        <fullName evidence="7">AAA+ ATPase domain-containing protein</fullName>
    </recommendedName>
</protein>
<dbReference type="InterPro" id="IPR042197">
    <property type="entry name" value="Apaf_helical"/>
</dbReference>
<evidence type="ECO:0000313" key="8">
    <source>
        <dbReference type="EMBL" id="KAK8514636.1"/>
    </source>
</evidence>
<dbReference type="SUPFAM" id="SSF52058">
    <property type="entry name" value="L domain-like"/>
    <property type="match status" value="2"/>
</dbReference>
<accession>A0ABR2C5R6</accession>
<evidence type="ECO:0000256" key="1">
    <source>
        <dbReference type="ARBA" id="ARBA00008894"/>
    </source>
</evidence>
<comment type="caution">
    <text evidence="8">The sequence shown here is derived from an EMBL/GenBank/DDBJ whole genome shotgun (WGS) entry which is preliminary data.</text>
</comment>
<evidence type="ECO:0000256" key="4">
    <source>
        <dbReference type="ARBA" id="ARBA00022821"/>
    </source>
</evidence>
<dbReference type="Pfam" id="PF23247">
    <property type="entry name" value="LRR_RPS2"/>
    <property type="match status" value="7"/>
</dbReference>
<dbReference type="Proteomes" id="UP001472677">
    <property type="component" value="Unassembled WGS sequence"/>
</dbReference>
<gene>
    <name evidence="8" type="ORF">V6N12_057534</name>
</gene>
<dbReference type="Pfam" id="PF23598">
    <property type="entry name" value="LRR_14"/>
    <property type="match status" value="1"/>
</dbReference>
<dbReference type="InterPro" id="IPR050905">
    <property type="entry name" value="Plant_NBS-LRR"/>
</dbReference>
<evidence type="ECO:0000256" key="6">
    <source>
        <dbReference type="SAM" id="Coils"/>
    </source>
</evidence>
<evidence type="ECO:0000313" key="9">
    <source>
        <dbReference type="Proteomes" id="UP001472677"/>
    </source>
</evidence>
<feature type="coiled-coil region" evidence="6">
    <location>
        <begin position="37"/>
        <end position="64"/>
    </location>
</feature>
<dbReference type="InterPro" id="IPR002182">
    <property type="entry name" value="NB-ARC"/>
</dbReference>
<evidence type="ECO:0000259" key="7">
    <source>
        <dbReference type="SMART" id="SM00382"/>
    </source>
</evidence>
<dbReference type="InterPro" id="IPR003593">
    <property type="entry name" value="AAA+_ATPase"/>
</dbReference>
<evidence type="ECO:0000256" key="3">
    <source>
        <dbReference type="ARBA" id="ARBA00022741"/>
    </source>
</evidence>
<dbReference type="SUPFAM" id="SSF52540">
    <property type="entry name" value="P-loop containing nucleoside triphosphate hydrolases"/>
    <property type="match status" value="1"/>
</dbReference>
<dbReference type="PRINTS" id="PR00364">
    <property type="entry name" value="DISEASERSIST"/>
</dbReference>
<dbReference type="InterPro" id="IPR027417">
    <property type="entry name" value="P-loop_NTPase"/>
</dbReference>
<keyword evidence="5" id="KW-0067">ATP-binding</keyword>
<comment type="similarity">
    <text evidence="1">Belongs to the disease resistance NB-LRR family.</text>
</comment>
<keyword evidence="3" id="KW-0547">Nucleotide-binding</keyword>
<sequence length="1788" mass="204532">MEVFFSIVGSLAAKAAEYAVDPVARQLSYLFKPGTKFLNLRSKVQDLKDARERLQLSVNLANRRGEVIFDDVQRWLTEVNEKISEQASTQLQEDEEKVTKRCFMGFCPDFKSRYHFSKKADREANAIAQLLTKKDTFNAVGYPPAVEVMDIIRPVKEYEAFGSRSAVFDELMTVLEDETVSIIGVHGMGGVGKTTLVKEVAVQAKEKLSFDEVVLVTVTQTPNTVNIQNEIANQLGLELDKDPSEQVRAVRLRDRLKKTKKILVILDDLWQEQELVTFGIPLVDEHKGCKMLMTSRNLDVLKRMDSRHNILIDILKEDEAWNLFKKMAGDIVERSDLRSAAVEIAKRCAGLPIAITTIAKALKPKENLWDWDDALRRLSKPSERNFKGIPAKAYSAIELSYKFLEGEELGPIFLLCSIMGRDAAVEDLLRYAIGLGFIHDVNTMKESRDSILTLVNNLKTSCLLLEGSHPTRFDMHDVVRDVAHSIASRDRHWLALFNEWPNKEKMKESQLVSLHNVEVSEFNHELDCPNLTYFSVGMKYSSSLNISNSFFEGMQNLKVLEFTQMPFTSLPSSLNSLKTLCTLRLIGCDFEDIAILGELENLEILDLRRSKMEMLPKEIGHLTKLKLLDFGDCCKLKIISPNLLSKLSKLEELYIYGSFGRWEVDGIDNPRRNASLVELQHLSCLTTLEVHISRVEAVPNDSLFWGKMERFKISIGDKEWNQYYDRGMNTSRMLKLKIKKSIRLVDRIKPLLRKTQSLCLDGMEDVGEMQMLYHPNVESFGQLRFIKVKNCNMLQNLFSSSIVKRLSQLEELEVSTCKNIIGLIVEKEEIDENDILEFKKLRILKLDQLNRFVGLWYSKNTLQSSACLFDIKISCPILEKLELNGCHKLKYVFTSSMVKSFVHLKELKVFRCDEMEWVIEGTLAAEKEGSSSSIRVFPKLETLELKWLSKLRKFCCRINPIEFPSLKSLKILQCHALSIVTPTHYLLNEKISCPALEKLELHGCPKLKYLFTSSMIKSFEHLKTLEIFDCDEMEGVIEGTFSAEGISNIVRVFPKLDSLELRSLPKLREFCCVTNPIKFPSLKSLTIQDCPALNTFTFDDGKNRATPPHYLFDEKISCPTLERLEVEECHKLKYLFTSSMVRSFVHMETLRVSSCDEMEGVMEGILAATEEERISGSIKLFPKLDYLLFKNLSKLKRFYCGINSIEFPSLRSLTIEKCPDLSSNAFDDGKNKVASPHSLLNEKISCPALEWLVVKECHKLKYVFTSSIVKSFVHLKTFWVSYCDEMEGVIEGTLAAEEGIRSNIRLFPNLDSLELFELSKLKNFCCGINSIEFPLLRNLQIEFCPTLNKFTFDDGKSKTPSHYLFNEKVNFPVLEKLEIRGVDNLERLWAEQFVEHSFSKLTSISLRECPKLLNVFPLSMLPRLERLKSLYMWRCESVEEIIYEEGGSSSSSGGMPSLSPQFIQSFEFSNLTSLTLKHLPNLKSIHHKKIHTINWPSLKTMTVEECHRVEILFAKSGETSSEQPMFWVNEDGMLESKTSYGMAKANNNQTFLFLKEMIFQSEEGGEEKPASLLLSHITQLSLRFLPELMHLWKEKEGFPNLSSLHVQSCSQLKANLVPSSVSFRNLVTLEVHSCDGIIKLITHSTAKSLVQLQQMRIEKCRNIEEIIQGGDDDDDDDDDEISFPQLNSLELVSLPKLESFCSSDKYTFGFPSLHFLLLHKCPEMKMFSQGHSNTPLLHKVRFSKWSRKEEERLKGNLNSTIQKLFREKHATIDEHENAAPPSCFLCVD</sequence>
<keyword evidence="9" id="KW-1185">Reference proteome</keyword>
<dbReference type="PANTHER" id="PTHR33463">
    <property type="entry name" value="NB-ARC DOMAIN-CONTAINING PROTEIN-RELATED"/>
    <property type="match status" value="1"/>
</dbReference>
<dbReference type="Gene3D" id="3.80.10.10">
    <property type="entry name" value="Ribonuclease Inhibitor"/>
    <property type="match status" value="4"/>
</dbReference>
<dbReference type="InterPro" id="IPR057135">
    <property type="entry name" value="At4g27190-like_LRR"/>
</dbReference>
<dbReference type="InterPro" id="IPR032675">
    <property type="entry name" value="LRR_dom_sf"/>
</dbReference>
<proteinExistence type="inferred from homology"/>
<organism evidence="8 9">
    <name type="scientific">Hibiscus sabdariffa</name>
    <name type="common">roselle</name>
    <dbReference type="NCBI Taxonomy" id="183260"/>
    <lineage>
        <taxon>Eukaryota</taxon>
        <taxon>Viridiplantae</taxon>
        <taxon>Streptophyta</taxon>
        <taxon>Embryophyta</taxon>
        <taxon>Tracheophyta</taxon>
        <taxon>Spermatophyta</taxon>
        <taxon>Magnoliopsida</taxon>
        <taxon>eudicotyledons</taxon>
        <taxon>Gunneridae</taxon>
        <taxon>Pentapetalae</taxon>
        <taxon>rosids</taxon>
        <taxon>malvids</taxon>
        <taxon>Malvales</taxon>
        <taxon>Malvaceae</taxon>
        <taxon>Malvoideae</taxon>
        <taxon>Hibiscus</taxon>
    </lineage>
</organism>
<keyword evidence="2" id="KW-0677">Repeat</keyword>
<feature type="domain" description="AAA+ ATPase" evidence="7">
    <location>
        <begin position="179"/>
        <end position="315"/>
    </location>
</feature>
<keyword evidence="6" id="KW-0175">Coiled coil</keyword>
<dbReference type="Gene3D" id="3.40.50.300">
    <property type="entry name" value="P-loop containing nucleotide triphosphate hydrolases"/>
    <property type="match status" value="1"/>
</dbReference>
<reference evidence="8 9" key="1">
    <citation type="journal article" date="2024" name="G3 (Bethesda)">
        <title>Genome assembly of Hibiscus sabdariffa L. provides insights into metabolisms of medicinal natural products.</title>
        <authorList>
            <person name="Kim T."/>
        </authorList>
    </citation>
    <scope>NUCLEOTIDE SEQUENCE [LARGE SCALE GENOMIC DNA]</scope>
    <source>
        <strain evidence="8">TK-2024</strain>
        <tissue evidence="8">Old leaves</tissue>
    </source>
</reference>
<dbReference type="PANTHER" id="PTHR33463:SF209">
    <property type="entry name" value="DISEASE RESISTANCE PROTEIN RPS2-LIKE"/>
    <property type="match status" value="1"/>
</dbReference>
<dbReference type="Pfam" id="PF00931">
    <property type="entry name" value="NB-ARC"/>
    <property type="match status" value="1"/>
</dbReference>
<evidence type="ECO:0000256" key="2">
    <source>
        <dbReference type="ARBA" id="ARBA00022737"/>
    </source>
</evidence>
<dbReference type="Gene3D" id="1.10.8.430">
    <property type="entry name" value="Helical domain of apoptotic protease-activating factors"/>
    <property type="match status" value="1"/>
</dbReference>
<name>A0ABR2C5R6_9ROSI</name>
<evidence type="ECO:0000256" key="5">
    <source>
        <dbReference type="ARBA" id="ARBA00022840"/>
    </source>
</evidence>
<keyword evidence="4" id="KW-0611">Plant defense</keyword>